<evidence type="ECO:0000313" key="3">
    <source>
        <dbReference type="Proteomes" id="UP000008065"/>
    </source>
</evidence>
<dbReference type="GeneID" id="20825822"/>
<evidence type="ECO:0000313" key="2">
    <source>
        <dbReference type="EMBL" id="EGO60133.1"/>
    </source>
</evidence>
<evidence type="ECO:0000256" key="1">
    <source>
        <dbReference type="SAM" id="MobiDB-lite"/>
    </source>
</evidence>
<protein>
    <submittedName>
        <fullName evidence="2">Uncharacterized protein</fullName>
    </submittedName>
</protein>
<reference evidence="3" key="1">
    <citation type="journal article" date="2011" name="Genetics">
        <title>Massive changes in genome architecture accompany the transition to self-fertility in the filamentous fungus Neurospora tetrasperma.</title>
        <authorList>
            <person name="Ellison C.E."/>
            <person name="Stajich J.E."/>
            <person name="Jacobson D.J."/>
            <person name="Natvig D.O."/>
            <person name="Lapidus A."/>
            <person name="Foster B."/>
            <person name="Aerts A."/>
            <person name="Riley R."/>
            <person name="Lindquist E.A."/>
            <person name="Grigoriev I.V."/>
            <person name="Taylor J.W."/>
        </authorList>
    </citation>
    <scope>NUCLEOTIDE SEQUENCE [LARGE SCALE GENOMIC DNA]</scope>
    <source>
        <strain evidence="3">FGSC 2508 / P0657</strain>
    </source>
</reference>
<dbReference type="KEGG" id="nte:NEUTE1DRAFT134193"/>
<feature type="region of interest" description="Disordered" evidence="1">
    <location>
        <begin position="1"/>
        <end position="89"/>
    </location>
</feature>
<dbReference type="HOGENOM" id="CLU_2455299_0_0_1"/>
<gene>
    <name evidence="2" type="ORF">NEUTE1DRAFT_134193</name>
</gene>
<name>F8MAL2_NEUT8</name>
<sequence>MDSQGSPLANKRRIDQDDISDKPAGVPTSNDGNEPTAPIPSKKKKSVKFLLPATERPPPPNRTHDSSTTEGKKALRFLLDNGALWRPSN</sequence>
<dbReference type="Proteomes" id="UP000008065">
    <property type="component" value="Unassembled WGS sequence"/>
</dbReference>
<feature type="compositionally biased region" description="Basic and acidic residues" evidence="1">
    <location>
        <begin position="12"/>
        <end position="21"/>
    </location>
</feature>
<dbReference type="RefSeq" id="XP_009847487.1">
    <property type="nucleotide sequence ID" value="XM_009849185.1"/>
</dbReference>
<accession>F8MAL2</accession>
<dbReference type="AlphaFoldDB" id="F8MAL2"/>
<organism evidence="2 3">
    <name type="scientific">Neurospora tetrasperma (strain FGSC 2508 / ATCC MYA-4615 / P0657)</name>
    <dbReference type="NCBI Taxonomy" id="510951"/>
    <lineage>
        <taxon>Eukaryota</taxon>
        <taxon>Fungi</taxon>
        <taxon>Dikarya</taxon>
        <taxon>Ascomycota</taxon>
        <taxon>Pezizomycotina</taxon>
        <taxon>Sordariomycetes</taxon>
        <taxon>Sordariomycetidae</taxon>
        <taxon>Sordariales</taxon>
        <taxon>Sordariaceae</taxon>
        <taxon>Neurospora</taxon>
    </lineage>
</organism>
<keyword evidence="3" id="KW-1185">Reference proteome</keyword>
<proteinExistence type="predicted"/>
<dbReference type="EMBL" id="GL891302">
    <property type="protein sequence ID" value="EGO60133.1"/>
    <property type="molecule type" value="Genomic_DNA"/>
</dbReference>
<feature type="compositionally biased region" description="Basic and acidic residues" evidence="1">
    <location>
        <begin position="62"/>
        <end position="73"/>
    </location>
</feature>
<dbReference type="VEuPathDB" id="FungiDB:NEUTE1DRAFT_134193"/>